<gene>
    <name evidence="3" type="ORF">SSP0437_LOCUS3636</name>
</gene>
<accession>A0A7S1V953</accession>
<evidence type="ECO:0000256" key="1">
    <source>
        <dbReference type="SAM" id="MobiDB-lite"/>
    </source>
</evidence>
<keyword evidence="2" id="KW-0472">Membrane</keyword>
<feature type="compositionally biased region" description="Basic and acidic residues" evidence="1">
    <location>
        <begin position="127"/>
        <end position="145"/>
    </location>
</feature>
<keyword evidence="2" id="KW-1133">Transmembrane helix</keyword>
<evidence type="ECO:0000313" key="3">
    <source>
        <dbReference type="EMBL" id="CAD9292111.1"/>
    </source>
</evidence>
<reference evidence="3" key="1">
    <citation type="submission" date="2021-01" db="EMBL/GenBank/DDBJ databases">
        <authorList>
            <person name="Corre E."/>
            <person name="Pelletier E."/>
            <person name="Niang G."/>
            <person name="Scheremetjew M."/>
            <person name="Finn R."/>
            <person name="Kale V."/>
            <person name="Holt S."/>
            <person name="Cochrane G."/>
            <person name="Meng A."/>
            <person name="Brown T."/>
            <person name="Cohen L."/>
        </authorList>
    </citation>
    <scope>NUCLEOTIDE SEQUENCE</scope>
    <source>
        <strain evidence="3">ATCC 50979</strain>
    </source>
</reference>
<protein>
    <submittedName>
        <fullName evidence="3">Uncharacterized protein</fullName>
    </submittedName>
</protein>
<feature type="region of interest" description="Disordered" evidence="1">
    <location>
        <begin position="214"/>
        <end position="295"/>
    </location>
</feature>
<name>A0A7S1V953_9EUKA</name>
<keyword evidence="2" id="KW-0812">Transmembrane</keyword>
<dbReference type="AlphaFoldDB" id="A0A7S1V953"/>
<dbReference type="EMBL" id="HBGL01004698">
    <property type="protein sequence ID" value="CAD9292111.1"/>
    <property type="molecule type" value="Transcribed_RNA"/>
</dbReference>
<sequence length="295" mass="31643">MSVLLAIVVVLSLVIVILLLIIRYLMEKNKTLAIEQVGQKPKWDGGVRSGKPLPSRFDEQGRARAYSSVNLIQQEMERERARLGEADSTVPLDGAAASPITAYGTSSFARLDAEQYDDVSVPLDAYADRERGRRSNRRSTDERLFRRSRSTSAGKVSRVRTRASSVSVSRATGALATAAGRTRSRATSVSASTAAGSGADRSLFAVLPTISSTLRVGRRARPSPRQTPPGGLTTRPLHHDRSSVPMSVVDEQTDVGAGGDGSRGPTSGRTTRPSSGHMQLDDEPRQSARSSSGRN</sequence>
<evidence type="ECO:0000256" key="2">
    <source>
        <dbReference type="SAM" id="Phobius"/>
    </source>
</evidence>
<feature type="transmembrane region" description="Helical" evidence="2">
    <location>
        <begin position="6"/>
        <end position="26"/>
    </location>
</feature>
<feature type="compositionally biased region" description="Low complexity" evidence="1">
    <location>
        <begin position="162"/>
        <end position="197"/>
    </location>
</feature>
<feature type="region of interest" description="Disordered" evidence="1">
    <location>
        <begin position="127"/>
        <end position="197"/>
    </location>
</feature>
<organism evidence="3">
    <name type="scientific">Sexangularia sp. CB-2014</name>
    <dbReference type="NCBI Taxonomy" id="1486929"/>
    <lineage>
        <taxon>Eukaryota</taxon>
        <taxon>Amoebozoa</taxon>
        <taxon>Tubulinea</taxon>
        <taxon>Elardia</taxon>
        <taxon>Arcellinida</taxon>
        <taxon>Arcellinida incertae sedis</taxon>
        <taxon>Sexangularia</taxon>
    </lineage>
</organism>
<feature type="compositionally biased region" description="Polar residues" evidence="1">
    <location>
        <begin position="264"/>
        <end position="277"/>
    </location>
</feature>
<proteinExistence type="predicted"/>